<protein>
    <submittedName>
        <fullName evidence="2">Uncharacterized protein</fullName>
    </submittedName>
</protein>
<keyword evidence="1" id="KW-0812">Transmembrane</keyword>
<dbReference type="PROSITE" id="PS51257">
    <property type="entry name" value="PROKAR_LIPOPROTEIN"/>
    <property type="match status" value="1"/>
</dbReference>
<dbReference type="EMBL" id="VSSQ01000201">
    <property type="protein sequence ID" value="MPL85184.1"/>
    <property type="molecule type" value="Genomic_DNA"/>
</dbReference>
<comment type="caution">
    <text evidence="2">The sequence shown here is derived from an EMBL/GenBank/DDBJ whole genome shotgun (WGS) entry which is preliminary data.</text>
</comment>
<feature type="transmembrane region" description="Helical" evidence="1">
    <location>
        <begin position="175"/>
        <end position="194"/>
    </location>
</feature>
<evidence type="ECO:0000313" key="2">
    <source>
        <dbReference type="EMBL" id="MPL85184.1"/>
    </source>
</evidence>
<keyword evidence="1" id="KW-1133">Transmembrane helix</keyword>
<reference evidence="2" key="1">
    <citation type="submission" date="2019-08" db="EMBL/GenBank/DDBJ databases">
        <authorList>
            <person name="Kucharzyk K."/>
            <person name="Murdoch R.W."/>
            <person name="Higgins S."/>
            <person name="Loffler F."/>
        </authorList>
    </citation>
    <scope>NUCLEOTIDE SEQUENCE</scope>
</reference>
<sequence length="237" mass="25696">MKNKLFILAILLFILTSCEKSIEYKTDDKKKIELSVNKMVQSTLKSIIESNLTEEDLIKGDTIFKIVQHYDPNVVLIYNQPQRIKSNTVSGEEATMSDSQIQIVAKLELMGAEQKFDFAEIRNEISSLTFNEQELMYVLLAVVEGGVAAIDTIVNENVEAPLYLKGANKITKARLTSILCGAATGGLGTIYGMWSGAIVGAYYGTLAGGFIGTSVGIISGAILSAYICPAAIPINNK</sequence>
<name>A0A644V1U4_9ZZZZ</name>
<organism evidence="2">
    <name type="scientific">bioreactor metagenome</name>
    <dbReference type="NCBI Taxonomy" id="1076179"/>
    <lineage>
        <taxon>unclassified sequences</taxon>
        <taxon>metagenomes</taxon>
        <taxon>ecological metagenomes</taxon>
    </lineage>
</organism>
<evidence type="ECO:0000256" key="1">
    <source>
        <dbReference type="SAM" id="Phobius"/>
    </source>
</evidence>
<proteinExistence type="predicted"/>
<feature type="transmembrane region" description="Helical" evidence="1">
    <location>
        <begin position="200"/>
        <end position="228"/>
    </location>
</feature>
<dbReference type="AlphaFoldDB" id="A0A644V1U4"/>
<accession>A0A644V1U4</accession>
<keyword evidence="1" id="KW-0472">Membrane</keyword>
<gene>
    <name evidence="2" type="ORF">SDC9_31152</name>
</gene>